<dbReference type="GO" id="GO:0003700">
    <property type="term" value="F:DNA-binding transcription factor activity"/>
    <property type="evidence" value="ECO:0007669"/>
    <property type="project" value="InterPro"/>
</dbReference>
<dbReference type="GO" id="GO:0006352">
    <property type="term" value="P:DNA-templated transcription initiation"/>
    <property type="evidence" value="ECO:0007669"/>
    <property type="project" value="InterPro"/>
</dbReference>
<dbReference type="Gene3D" id="1.10.10.10">
    <property type="entry name" value="Winged helix-like DNA-binding domain superfamily/Winged helix DNA-binding domain"/>
    <property type="match status" value="1"/>
</dbReference>
<dbReference type="SUPFAM" id="SSF88659">
    <property type="entry name" value="Sigma3 and sigma4 domains of RNA polymerase sigma factors"/>
    <property type="match status" value="1"/>
</dbReference>
<accession>A0A6J5R7F6</accession>
<name>A0A6J5R7F6_9CAUD</name>
<dbReference type="EMBL" id="LR797181">
    <property type="protein sequence ID" value="CAB4192853.1"/>
    <property type="molecule type" value="Genomic_DNA"/>
</dbReference>
<evidence type="ECO:0000313" key="3">
    <source>
        <dbReference type="EMBL" id="CAB4192853.1"/>
    </source>
</evidence>
<dbReference type="InterPro" id="IPR007630">
    <property type="entry name" value="RNA_pol_sigma70_r4"/>
</dbReference>
<dbReference type="InterPro" id="IPR013324">
    <property type="entry name" value="RNA_pol_sigma_r3/r4-like"/>
</dbReference>
<reference evidence="3" key="1">
    <citation type="submission" date="2020-05" db="EMBL/GenBank/DDBJ databases">
        <authorList>
            <person name="Chiriac C."/>
            <person name="Salcher M."/>
            <person name="Ghai R."/>
            <person name="Kavagutti S V."/>
        </authorList>
    </citation>
    <scope>NUCLEOTIDE SEQUENCE</scope>
</reference>
<protein>
    <submittedName>
        <fullName evidence="3">RNA polymerase sigma-70 region 4</fullName>
    </submittedName>
</protein>
<feature type="domain" description="RNA polymerase sigma-70 region 4" evidence="2">
    <location>
        <begin position="40"/>
        <end position="62"/>
    </location>
</feature>
<gene>
    <name evidence="3" type="ORF">UFOVP1244_106</name>
</gene>
<proteinExistence type="predicted"/>
<dbReference type="InterPro" id="IPR036388">
    <property type="entry name" value="WH-like_DNA-bd_sf"/>
</dbReference>
<sequence length="78" mass="8713">MTSRERPATSEGLNKMPTRAERSETFLKRGAEALSLRKSGLTLEQIGEAMGISRSRANQILRTYAERMADKKESPDVT</sequence>
<organism evidence="3">
    <name type="scientific">uncultured Caudovirales phage</name>
    <dbReference type="NCBI Taxonomy" id="2100421"/>
    <lineage>
        <taxon>Viruses</taxon>
        <taxon>Duplodnaviria</taxon>
        <taxon>Heunggongvirae</taxon>
        <taxon>Uroviricota</taxon>
        <taxon>Caudoviricetes</taxon>
        <taxon>Peduoviridae</taxon>
        <taxon>Maltschvirus</taxon>
        <taxon>Maltschvirus maltsch</taxon>
    </lineage>
</organism>
<dbReference type="Pfam" id="PF04545">
    <property type="entry name" value="Sigma70_r4"/>
    <property type="match status" value="1"/>
</dbReference>
<feature type="region of interest" description="Disordered" evidence="1">
    <location>
        <begin position="1"/>
        <end position="22"/>
    </location>
</feature>
<evidence type="ECO:0000256" key="1">
    <source>
        <dbReference type="SAM" id="MobiDB-lite"/>
    </source>
</evidence>
<evidence type="ECO:0000259" key="2">
    <source>
        <dbReference type="Pfam" id="PF04545"/>
    </source>
</evidence>